<accession>A0ABU4PLI0</accession>
<dbReference type="Proteomes" id="UP001279660">
    <property type="component" value="Unassembled WGS sequence"/>
</dbReference>
<keyword evidence="2" id="KW-1185">Reference proteome</keyword>
<dbReference type="EMBL" id="JAWXXV010000001">
    <property type="protein sequence ID" value="MDX5985053.1"/>
    <property type="molecule type" value="Genomic_DNA"/>
</dbReference>
<gene>
    <name evidence="1" type="ORF">SIL82_12355</name>
</gene>
<evidence type="ECO:0000313" key="2">
    <source>
        <dbReference type="Proteomes" id="UP001279660"/>
    </source>
</evidence>
<evidence type="ECO:0000313" key="1">
    <source>
        <dbReference type="EMBL" id="MDX5985053.1"/>
    </source>
</evidence>
<proteinExistence type="predicted"/>
<reference evidence="1 2" key="1">
    <citation type="submission" date="2023-11" db="EMBL/GenBank/DDBJ databases">
        <title>MicrobeMod: A computational toolkit for identifying prokaryotic methylation and restriction-modification with nanopore sequencing.</title>
        <authorList>
            <person name="Crits-Christoph A."/>
            <person name="Kang S.C."/>
            <person name="Lee H."/>
            <person name="Ostrov N."/>
        </authorList>
    </citation>
    <scope>NUCLEOTIDE SEQUENCE [LARGE SCALE GENOMIC DNA]</scope>
    <source>
        <strain evidence="1 2">ATCC 14820</strain>
    </source>
</reference>
<sequence length="455" mass="49317">MTNPKPLSSLEAEFRRRLRRIDPVTDAGNGQSLADAAASLIAADAVQAEVTPEAATRIPDAALVAGMTAVADLLRGGVTKVVVLPFGTKARWIDHGLVTVGDQHYVMVDVWGGMHREHEAPASQVGPNLDRFLAELKHETEGQACRGLGTPVVIIEEGSVDAYSLHFAPCAAAGGVSLNVPIERPINQLPHDAFDLIVKLMAYAMEIFWSQRSSLARRARSAKTTFETEVALAGTDAAGLTLVDFWSRPFEVVDFTGETIPEKLTLYIGLQTFDAALRPGVEHRLVPGKVQAQAAMQEAVRAHVAKAKRLKQGGALCVEGLAATILVAAPGGSIAVLRRLSQRLATDVVLPISRGRQLVSRLYWSDGTIKAWQIAHEQVQFRDEEVTLRNLPLPNAIADGLVGRRLDEIIDMSMPCAARVRWVERRSEGTLVLRLHDVFHDIDLASGEIGEAIPF</sequence>
<protein>
    <submittedName>
        <fullName evidence="1">Uncharacterized protein</fullName>
    </submittedName>
</protein>
<dbReference type="RefSeq" id="WP_010402511.1">
    <property type="nucleotide sequence ID" value="NZ_JAWXXV010000001.1"/>
</dbReference>
<comment type="caution">
    <text evidence="1">The sequence shown here is derived from an EMBL/GenBank/DDBJ whole genome shotgun (WGS) entry which is preliminary data.</text>
</comment>
<organism evidence="1 2">
    <name type="scientific">Sphingomonas echinoides</name>
    <dbReference type="NCBI Taxonomy" id="59803"/>
    <lineage>
        <taxon>Bacteria</taxon>
        <taxon>Pseudomonadati</taxon>
        <taxon>Pseudomonadota</taxon>
        <taxon>Alphaproteobacteria</taxon>
        <taxon>Sphingomonadales</taxon>
        <taxon>Sphingomonadaceae</taxon>
        <taxon>Sphingomonas</taxon>
    </lineage>
</organism>
<name>A0ABU4PLI0_9SPHN</name>